<dbReference type="AlphaFoldDB" id="A0A165MGM8"/>
<evidence type="ECO:0000313" key="2">
    <source>
        <dbReference type="Proteomes" id="UP000077266"/>
    </source>
</evidence>
<dbReference type="Proteomes" id="UP000077266">
    <property type="component" value="Unassembled WGS sequence"/>
</dbReference>
<reference evidence="1 2" key="1">
    <citation type="journal article" date="2016" name="Mol. Biol. Evol.">
        <title>Comparative Genomics of Early-Diverging Mushroom-Forming Fungi Provides Insights into the Origins of Lignocellulose Decay Capabilities.</title>
        <authorList>
            <person name="Nagy L.G."/>
            <person name="Riley R."/>
            <person name="Tritt A."/>
            <person name="Adam C."/>
            <person name="Daum C."/>
            <person name="Floudas D."/>
            <person name="Sun H."/>
            <person name="Yadav J.S."/>
            <person name="Pangilinan J."/>
            <person name="Larsson K.H."/>
            <person name="Matsuura K."/>
            <person name="Barry K."/>
            <person name="Labutti K."/>
            <person name="Kuo R."/>
            <person name="Ohm R.A."/>
            <person name="Bhattacharya S.S."/>
            <person name="Shirouzu T."/>
            <person name="Yoshinaga Y."/>
            <person name="Martin F.M."/>
            <person name="Grigoriev I.V."/>
            <person name="Hibbett D.S."/>
        </authorList>
    </citation>
    <scope>NUCLEOTIDE SEQUENCE [LARGE SCALE GENOMIC DNA]</scope>
    <source>
        <strain evidence="1 2">HHB12029</strain>
    </source>
</reference>
<sequence length="283" mass="31504">MPGGAHTPSMTSPRTTTLPVELILAIVDECARHDARAGSQLALVSSAVSREALRALYDVVCLRTWRSTRAFERLLAGAGRSATSGLCYVRHLSAPWMHDTAVSTLGRRCPNLSSLQLLHPPPGDALIKPVELFILAQYSGVIRDTSAFASVHFHSTASLWHEVQSHPSHVLTHFSMTHRLDDHSSGALATVRTILSYPCLEVLVVRLSAVARTQEKMVEQERNVKRTSMWRGLEALQDTRIRAGLYLIHSEQTQTQMVGLWEAHVRETESVWKWGEQVWASDD</sequence>
<accession>A0A165MGM8</accession>
<evidence type="ECO:0000313" key="1">
    <source>
        <dbReference type="EMBL" id="KZV99237.1"/>
    </source>
</evidence>
<proteinExistence type="predicted"/>
<protein>
    <submittedName>
        <fullName evidence="1">Uncharacterized protein</fullName>
    </submittedName>
</protein>
<dbReference type="InParanoid" id="A0A165MGM8"/>
<dbReference type="OrthoDB" id="3145912at2759"/>
<name>A0A165MGM8_EXIGL</name>
<keyword evidence="2" id="KW-1185">Reference proteome</keyword>
<dbReference type="EMBL" id="KV425911">
    <property type="protein sequence ID" value="KZV99237.1"/>
    <property type="molecule type" value="Genomic_DNA"/>
</dbReference>
<organism evidence="1 2">
    <name type="scientific">Exidia glandulosa HHB12029</name>
    <dbReference type="NCBI Taxonomy" id="1314781"/>
    <lineage>
        <taxon>Eukaryota</taxon>
        <taxon>Fungi</taxon>
        <taxon>Dikarya</taxon>
        <taxon>Basidiomycota</taxon>
        <taxon>Agaricomycotina</taxon>
        <taxon>Agaricomycetes</taxon>
        <taxon>Auriculariales</taxon>
        <taxon>Exidiaceae</taxon>
        <taxon>Exidia</taxon>
    </lineage>
</organism>
<gene>
    <name evidence="1" type="ORF">EXIGLDRAFT_249368</name>
</gene>